<evidence type="ECO:0000313" key="1">
    <source>
        <dbReference type="EMBL" id="MBD2871411.1"/>
    </source>
</evidence>
<evidence type="ECO:0000313" key="2">
    <source>
        <dbReference type="Proteomes" id="UP000632125"/>
    </source>
</evidence>
<name>A0A927H7A4_9BACL</name>
<dbReference type="Proteomes" id="UP000632125">
    <property type="component" value="Unassembled WGS sequence"/>
</dbReference>
<dbReference type="EMBL" id="JACXIY010000030">
    <property type="protein sequence ID" value="MBD2871411.1"/>
    <property type="molecule type" value="Genomic_DNA"/>
</dbReference>
<dbReference type="AlphaFoldDB" id="A0A927H7A4"/>
<dbReference type="RefSeq" id="WP_190865193.1">
    <property type="nucleotide sequence ID" value="NZ_JACXIY010000030.1"/>
</dbReference>
<accession>A0A927H7A4</accession>
<comment type="caution">
    <text evidence="1">The sequence shown here is derived from an EMBL/GenBank/DDBJ whole genome shotgun (WGS) entry which is preliminary data.</text>
</comment>
<organism evidence="1 2">
    <name type="scientific">Paenibacillus arenilitoris</name>
    <dbReference type="NCBI Taxonomy" id="2772299"/>
    <lineage>
        <taxon>Bacteria</taxon>
        <taxon>Bacillati</taxon>
        <taxon>Bacillota</taxon>
        <taxon>Bacilli</taxon>
        <taxon>Bacillales</taxon>
        <taxon>Paenibacillaceae</taxon>
        <taxon>Paenibacillus</taxon>
    </lineage>
</organism>
<proteinExistence type="predicted"/>
<gene>
    <name evidence="1" type="ORF">IDH41_22750</name>
</gene>
<keyword evidence="2" id="KW-1185">Reference proteome</keyword>
<reference evidence="1" key="1">
    <citation type="submission" date="2020-09" db="EMBL/GenBank/DDBJ databases">
        <title>A novel bacterium of genus Paenibacillus, isolated from South China Sea.</title>
        <authorList>
            <person name="Huang H."/>
            <person name="Mo K."/>
            <person name="Hu Y."/>
        </authorList>
    </citation>
    <scope>NUCLEOTIDE SEQUENCE</scope>
    <source>
        <strain evidence="1">IB182493</strain>
    </source>
</reference>
<evidence type="ECO:0008006" key="3">
    <source>
        <dbReference type="Google" id="ProtNLM"/>
    </source>
</evidence>
<sequence>MLDDTSRKVLTVLWNTYRNDPCRIDVGYVSQRSQRTEDQVKDAINLLVKEGFVLWDRKEHSFRVMYVRAEDKPAPNRGNWLR</sequence>
<protein>
    <recommendedName>
        <fullName evidence="3">Helix-turn-helix domain-containing protein</fullName>
    </recommendedName>
</protein>